<dbReference type="OMA" id="EHWTYWD"/>
<dbReference type="InterPro" id="IPR050266">
    <property type="entry name" value="AB_hydrolase_sf"/>
</dbReference>
<dbReference type="EMBL" id="KL584787">
    <property type="protein sequence ID" value="KEQ90649.1"/>
    <property type="molecule type" value="Genomic_DNA"/>
</dbReference>
<accession>A0A074Y403</accession>
<evidence type="ECO:0000259" key="1">
    <source>
        <dbReference type="Pfam" id="PF12146"/>
    </source>
</evidence>
<name>A0A074Y403_AURSE</name>
<dbReference type="InterPro" id="IPR000639">
    <property type="entry name" value="Epox_hydrolase-like"/>
</dbReference>
<proteinExistence type="predicted"/>
<keyword evidence="3" id="KW-1185">Reference proteome</keyword>
<organism evidence="2 3">
    <name type="scientific">Aureobasidium subglaciale (strain EXF-2481)</name>
    <name type="common">Aureobasidium pullulans var. subglaciale</name>
    <dbReference type="NCBI Taxonomy" id="1043005"/>
    <lineage>
        <taxon>Eukaryota</taxon>
        <taxon>Fungi</taxon>
        <taxon>Dikarya</taxon>
        <taxon>Ascomycota</taxon>
        <taxon>Pezizomycotina</taxon>
        <taxon>Dothideomycetes</taxon>
        <taxon>Dothideomycetidae</taxon>
        <taxon>Dothideales</taxon>
        <taxon>Saccotheciaceae</taxon>
        <taxon>Aureobasidium</taxon>
    </lineage>
</organism>
<dbReference type="STRING" id="1043005.A0A074Y403"/>
<dbReference type="GO" id="GO:0047372">
    <property type="term" value="F:monoacylglycerol lipase activity"/>
    <property type="evidence" value="ECO:0007669"/>
    <property type="project" value="TreeGrafter"/>
</dbReference>
<dbReference type="InParanoid" id="A0A074Y403"/>
<dbReference type="PANTHER" id="PTHR43798:SF33">
    <property type="entry name" value="HYDROLASE, PUTATIVE (AFU_ORTHOLOGUE AFUA_2G14860)-RELATED"/>
    <property type="match status" value="1"/>
</dbReference>
<dbReference type="HOGENOM" id="CLU_062856_0_0_1"/>
<dbReference type="GeneID" id="25361916"/>
<sequence>MPNTQTIHVAHLGGIEASYQTPSLDPAKPTLVLVNSFTTSSELYKTQYADKDLTGKMNLLAIELLGHGQTRCKLENWTYWDTAYMNVQVLQELGKQGKIDQSKGVFVLGTSQGGWITVRMALLAPGTITGIIPLGTSLDFESPKTRELKCWNAPEDLTPTIEKWSEPAGEDFRPGNDFSDFLIDIGFGKDCDKSVREFWRNEIADNYIGEEGRKRARMATINLRDRDGLHGRLADVKCPVLWLHGTADVVYSVANAEREIKMFTGSPDAQLKVVENGQHFLSFSHPKEVDGAVADFVSKYAK</sequence>
<protein>
    <recommendedName>
        <fullName evidence="1">Serine aminopeptidase S33 domain-containing protein</fullName>
    </recommendedName>
</protein>
<dbReference type="PRINTS" id="PR00412">
    <property type="entry name" value="EPOXHYDRLASE"/>
</dbReference>
<dbReference type="InterPro" id="IPR022742">
    <property type="entry name" value="Hydrolase_4"/>
</dbReference>
<gene>
    <name evidence="2" type="ORF">AUEXF2481DRAFT_113245</name>
</gene>
<feature type="domain" description="Serine aminopeptidase S33" evidence="1">
    <location>
        <begin position="27"/>
        <end position="281"/>
    </location>
</feature>
<dbReference type="InterPro" id="IPR029058">
    <property type="entry name" value="AB_hydrolase_fold"/>
</dbReference>
<dbReference type="AlphaFoldDB" id="A0A074Y403"/>
<dbReference type="Proteomes" id="UP000030641">
    <property type="component" value="Unassembled WGS sequence"/>
</dbReference>
<dbReference type="RefSeq" id="XP_013339167.1">
    <property type="nucleotide sequence ID" value="XM_013483713.1"/>
</dbReference>
<evidence type="ECO:0000313" key="3">
    <source>
        <dbReference type="Proteomes" id="UP000030641"/>
    </source>
</evidence>
<dbReference type="OrthoDB" id="19657at2759"/>
<dbReference type="GO" id="GO:0046464">
    <property type="term" value="P:acylglycerol catabolic process"/>
    <property type="evidence" value="ECO:0007669"/>
    <property type="project" value="TreeGrafter"/>
</dbReference>
<dbReference type="Pfam" id="PF12146">
    <property type="entry name" value="Hydrolase_4"/>
    <property type="match status" value="1"/>
</dbReference>
<dbReference type="PANTHER" id="PTHR43798">
    <property type="entry name" value="MONOACYLGLYCEROL LIPASE"/>
    <property type="match status" value="1"/>
</dbReference>
<dbReference type="Gene3D" id="3.40.50.1820">
    <property type="entry name" value="alpha/beta hydrolase"/>
    <property type="match status" value="1"/>
</dbReference>
<dbReference type="GO" id="GO:0016020">
    <property type="term" value="C:membrane"/>
    <property type="evidence" value="ECO:0007669"/>
    <property type="project" value="TreeGrafter"/>
</dbReference>
<reference evidence="2 3" key="1">
    <citation type="journal article" date="2014" name="BMC Genomics">
        <title>Genome sequencing of four Aureobasidium pullulans varieties: biotechnological potential, stress tolerance, and description of new species.</title>
        <authorList>
            <person name="Gostin Ar C."/>
            <person name="Ohm R.A."/>
            <person name="Kogej T."/>
            <person name="Sonjak S."/>
            <person name="Turk M."/>
            <person name="Zajc J."/>
            <person name="Zalar P."/>
            <person name="Grube M."/>
            <person name="Sun H."/>
            <person name="Han J."/>
            <person name="Sharma A."/>
            <person name="Chiniquy J."/>
            <person name="Ngan C.Y."/>
            <person name="Lipzen A."/>
            <person name="Barry K."/>
            <person name="Grigoriev I.V."/>
            <person name="Gunde-Cimerman N."/>
        </authorList>
    </citation>
    <scope>NUCLEOTIDE SEQUENCE [LARGE SCALE GENOMIC DNA]</scope>
    <source>
        <strain evidence="2 3">EXF-2481</strain>
    </source>
</reference>
<evidence type="ECO:0000313" key="2">
    <source>
        <dbReference type="EMBL" id="KEQ90649.1"/>
    </source>
</evidence>
<dbReference type="SUPFAM" id="SSF53474">
    <property type="entry name" value="alpha/beta-Hydrolases"/>
    <property type="match status" value="1"/>
</dbReference>